<dbReference type="GO" id="GO:0006412">
    <property type="term" value="P:translation"/>
    <property type="evidence" value="ECO:0007669"/>
    <property type="project" value="UniProtKB-UniRule"/>
</dbReference>
<sequence>MSENVKVVLEAREGKGKEACSKLRPAGYVPCVVYGPEYPESVPAKVKLSDIAKVAASGHWETQTMLLTLPGGKEEMAIMREVQKDILNGKILHVDFMQLVKGHKLTVNVPVELVGRDVCAGVKLGGVIDHLLREISMEVLPGQIPDSVAVDVSSMKLGAMVHVKDIAVPEGASVLSDPDEVVVAVMIPRGVSEAEETAEEQKEVEVVAKGKAKSEEE</sequence>
<dbReference type="Proteomes" id="UP000295066">
    <property type="component" value="Unassembled WGS sequence"/>
</dbReference>
<dbReference type="OrthoDB" id="9806411at2"/>
<dbReference type="InterPro" id="IPR020930">
    <property type="entry name" value="Ribosomal_uL5_bac-type"/>
</dbReference>
<dbReference type="InterPro" id="IPR029751">
    <property type="entry name" value="Ribosomal_L25_dom"/>
</dbReference>
<dbReference type="InterPro" id="IPR020057">
    <property type="entry name" value="Ribosomal_bL25_b-dom"/>
</dbReference>
<comment type="caution">
    <text evidence="9">The sequence shown here is derived from an EMBL/GenBank/DDBJ whole genome shotgun (WGS) entry which is preliminary data.</text>
</comment>
<dbReference type="GO" id="GO:0003735">
    <property type="term" value="F:structural constituent of ribosome"/>
    <property type="evidence" value="ECO:0007669"/>
    <property type="project" value="InterPro"/>
</dbReference>
<reference evidence="9 10" key="1">
    <citation type="submission" date="2019-03" db="EMBL/GenBank/DDBJ databases">
        <title>Genomic Encyclopedia of Type Strains, Phase IV (KMG-IV): sequencing the most valuable type-strain genomes for metagenomic binning, comparative biology and taxonomic classification.</title>
        <authorList>
            <person name="Goeker M."/>
        </authorList>
    </citation>
    <scope>NUCLEOTIDE SEQUENCE [LARGE SCALE GENOMIC DNA]</scope>
    <source>
        <strain evidence="9 10">DSM 25964</strain>
    </source>
</reference>
<evidence type="ECO:0000256" key="2">
    <source>
        <dbReference type="ARBA" id="ARBA00022884"/>
    </source>
</evidence>
<dbReference type="PANTHER" id="PTHR33284">
    <property type="entry name" value="RIBOSOMAL PROTEIN L25/GLN-TRNA SYNTHETASE, ANTI-CODON-BINDING DOMAIN-CONTAINING PROTEIN"/>
    <property type="match status" value="1"/>
</dbReference>
<dbReference type="HAMAP" id="MF_01334">
    <property type="entry name" value="Ribosomal_bL25_CTC"/>
    <property type="match status" value="1"/>
</dbReference>
<comment type="subunit">
    <text evidence="5">Part of the 50S ribosomal subunit; part of the 5S rRNA/L5/L18/L25 subcomplex. Contacts the 5S rRNA. Binds to the 5S rRNA independently of L5 and L18.</text>
</comment>
<gene>
    <name evidence="5" type="primary">rplY</name>
    <name evidence="5" type="synonym">ctc</name>
    <name evidence="9" type="ORF">C8D99_11420</name>
</gene>
<feature type="compositionally biased region" description="Basic and acidic residues" evidence="6">
    <location>
        <begin position="199"/>
        <end position="217"/>
    </location>
</feature>
<dbReference type="RefSeq" id="WP_133958052.1">
    <property type="nucleotide sequence ID" value="NZ_SORI01000014.1"/>
</dbReference>
<feature type="region of interest" description="Disordered" evidence="6">
    <location>
        <begin position="194"/>
        <end position="217"/>
    </location>
</feature>
<comment type="function">
    <text evidence="5">This is one of the proteins that binds to the 5S RNA in the ribosome where it forms part of the central protuberance.</text>
</comment>
<evidence type="ECO:0000313" key="9">
    <source>
        <dbReference type="EMBL" id="TDY58329.1"/>
    </source>
</evidence>
<dbReference type="PANTHER" id="PTHR33284:SF1">
    <property type="entry name" value="RIBOSOMAL PROTEIN L25_GLN-TRNA SYNTHETASE, ANTI-CODON-BINDING DOMAIN-CONTAINING PROTEIN"/>
    <property type="match status" value="1"/>
</dbReference>
<accession>A0A4R8M6D5</accession>
<dbReference type="InterPro" id="IPR011035">
    <property type="entry name" value="Ribosomal_bL25/Gln-tRNA_synth"/>
</dbReference>
<dbReference type="InterPro" id="IPR001021">
    <property type="entry name" value="Ribosomal_bL25_long"/>
</dbReference>
<dbReference type="InterPro" id="IPR037121">
    <property type="entry name" value="Ribosomal_bL25_C"/>
</dbReference>
<evidence type="ECO:0000256" key="6">
    <source>
        <dbReference type="SAM" id="MobiDB-lite"/>
    </source>
</evidence>
<keyword evidence="2 5" id="KW-0694">RNA-binding</keyword>
<keyword evidence="3 5" id="KW-0689">Ribosomal protein</keyword>
<dbReference type="Pfam" id="PF01386">
    <property type="entry name" value="Ribosomal_L25p"/>
    <property type="match status" value="1"/>
</dbReference>
<feature type="domain" description="Large ribosomal subunit protein bL25 beta" evidence="8">
    <location>
        <begin position="104"/>
        <end position="189"/>
    </location>
</feature>
<dbReference type="CDD" id="cd00495">
    <property type="entry name" value="Ribosomal_L25_TL5_CTC"/>
    <property type="match status" value="1"/>
</dbReference>
<keyword evidence="1 5" id="KW-0699">rRNA-binding</keyword>
<keyword evidence="10" id="KW-1185">Reference proteome</keyword>
<dbReference type="AlphaFoldDB" id="A0A4R8M6D5"/>
<dbReference type="GO" id="GO:0022625">
    <property type="term" value="C:cytosolic large ribosomal subunit"/>
    <property type="evidence" value="ECO:0007669"/>
    <property type="project" value="TreeGrafter"/>
</dbReference>
<name>A0A4R8M6D5_9BACT</name>
<evidence type="ECO:0000256" key="1">
    <source>
        <dbReference type="ARBA" id="ARBA00022730"/>
    </source>
</evidence>
<feature type="domain" description="Large ribosomal subunit protein bL25 L25" evidence="7">
    <location>
        <begin position="10"/>
        <end position="96"/>
    </location>
</feature>
<dbReference type="NCBIfam" id="TIGR00731">
    <property type="entry name" value="bL25_bact_ctc"/>
    <property type="match status" value="1"/>
</dbReference>
<evidence type="ECO:0000259" key="8">
    <source>
        <dbReference type="Pfam" id="PF14693"/>
    </source>
</evidence>
<evidence type="ECO:0000259" key="7">
    <source>
        <dbReference type="Pfam" id="PF01386"/>
    </source>
</evidence>
<evidence type="ECO:0000313" key="10">
    <source>
        <dbReference type="Proteomes" id="UP000295066"/>
    </source>
</evidence>
<proteinExistence type="inferred from homology"/>
<dbReference type="SUPFAM" id="SSF50715">
    <property type="entry name" value="Ribosomal protein L25-like"/>
    <property type="match status" value="1"/>
</dbReference>
<dbReference type="InterPro" id="IPR020056">
    <property type="entry name" value="Rbsml_bL25/Gln-tRNA_synth_N"/>
</dbReference>
<dbReference type="Pfam" id="PF14693">
    <property type="entry name" value="Ribosomal_TL5_C"/>
    <property type="match status" value="1"/>
</dbReference>
<keyword evidence="4 5" id="KW-0687">Ribonucleoprotein</keyword>
<protein>
    <recommendedName>
        <fullName evidence="5">Large ribosomal subunit protein bL25</fullName>
    </recommendedName>
    <alternativeName>
        <fullName evidence="5">General stress protein CTC</fullName>
    </alternativeName>
</protein>
<comment type="similarity">
    <text evidence="5">Belongs to the bacterial ribosomal protein bL25 family. CTC subfamily.</text>
</comment>
<dbReference type="EMBL" id="SORI01000014">
    <property type="protein sequence ID" value="TDY58329.1"/>
    <property type="molecule type" value="Genomic_DNA"/>
</dbReference>
<evidence type="ECO:0000256" key="5">
    <source>
        <dbReference type="HAMAP-Rule" id="MF_01334"/>
    </source>
</evidence>
<evidence type="ECO:0000256" key="3">
    <source>
        <dbReference type="ARBA" id="ARBA00022980"/>
    </source>
</evidence>
<organism evidence="9 10">
    <name type="scientific">Aminivibrio pyruvatiphilus</name>
    <dbReference type="NCBI Taxonomy" id="1005740"/>
    <lineage>
        <taxon>Bacteria</taxon>
        <taxon>Thermotogati</taxon>
        <taxon>Synergistota</taxon>
        <taxon>Synergistia</taxon>
        <taxon>Synergistales</taxon>
        <taxon>Aminobacteriaceae</taxon>
        <taxon>Aminivibrio</taxon>
    </lineage>
</organism>
<evidence type="ECO:0000256" key="4">
    <source>
        <dbReference type="ARBA" id="ARBA00023274"/>
    </source>
</evidence>
<dbReference type="Gene3D" id="2.170.120.20">
    <property type="entry name" value="Ribosomal protein L25, beta domain"/>
    <property type="match status" value="1"/>
</dbReference>
<dbReference type="GO" id="GO:0008097">
    <property type="term" value="F:5S rRNA binding"/>
    <property type="evidence" value="ECO:0007669"/>
    <property type="project" value="InterPro"/>
</dbReference>
<dbReference type="Gene3D" id="2.40.240.10">
    <property type="entry name" value="Ribosomal Protein L25, Chain P"/>
    <property type="match status" value="1"/>
</dbReference>